<sequence>MKRVLNYISDRENKEFAEVDIATYEKYAKINRNTIYVIFSLTVSASIPWYIFVTKASLAEEDDPINCPLKRYICYQLWYPFDLYHKHFWITKLADTVLFWSMVICLTFTRVITVFFMVYVLGQVKILQNRVRGIDETSKYLVEKKNMEYDRAILETIIGCAKKYGEIQK</sequence>
<evidence type="ECO:0000256" key="6">
    <source>
        <dbReference type="ARBA" id="ARBA00023136"/>
    </source>
</evidence>
<keyword evidence="6 9" id="KW-0472">Membrane</keyword>
<keyword evidence="4" id="KW-0552">Olfaction</keyword>
<evidence type="ECO:0000256" key="8">
    <source>
        <dbReference type="ARBA" id="ARBA00023224"/>
    </source>
</evidence>
<evidence type="ECO:0000256" key="1">
    <source>
        <dbReference type="ARBA" id="ARBA00004141"/>
    </source>
</evidence>
<dbReference type="GO" id="GO:0005549">
    <property type="term" value="F:odorant binding"/>
    <property type="evidence" value="ECO:0007669"/>
    <property type="project" value="InterPro"/>
</dbReference>
<dbReference type="Proteomes" id="UP001153636">
    <property type="component" value="Chromosome 6"/>
</dbReference>
<evidence type="ECO:0000256" key="9">
    <source>
        <dbReference type="SAM" id="Phobius"/>
    </source>
</evidence>
<evidence type="ECO:0000256" key="2">
    <source>
        <dbReference type="ARBA" id="ARBA00022606"/>
    </source>
</evidence>
<evidence type="ECO:0000256" key="3">
    <source>
        <dbReference type="ARBA" id="ARBA00022692"/>
    </source>
</evidence>
<evidence type="ECO:0000256" key="4">
    <source>
        <dbReference type="ARBA" id="ARBA00022725"/>
    </source>
</evidence>
<reference evidence="10" key="1">
    <citation type="submission" date="2022-01" db="EMBL/GenBank/DDBJ databases">
        <authorList>
            <person name="King R."/>
        </authorList>
    </citation>
    <scope>NUCLEOTIDE SEQUENCE</scope>
</reference>
<keyword evidence="2" id="KW-0716">Sensory transduction</keyword>
<dbReference type="GO" id="GO:0007165">
    <property type="term" value="P:signal transduction"/>
    <property type="evidence" value="ECO:0007669"/>
    <property type="project" value="UniProtKB-KW"/>
</dbReference>
<keyword evidence="11" id="KW-1185">Reference proteome</keyword>
<protein>
    <submittedName>
        <fullName evidence="10">Uncharacterized protein</fullName>
    </submittedName>
</protein>
<dbReference type="GO" id="GO:0016020">
    <property type="term" value="C:membrane"/>
    <property type="evidence" value="ECO:0007669"/>
    <property type="project" value="UniProtKB-SubCell"/>
</dbReference>
<dbReference type="OrthoDB" id="7677057at2759"/>
<feature type="transmembrane region" description="Helical" evidence="9">
    <location>
        <begin position="97"/>
        <end position="122"/>
    </location>
</feature>
<dbReference type="Pfam" id="PF02949">
    <property type="entry name" value="7tm_6"/>
    <property type="match status" value="1"/>
</dbReference>
<keyword evidence="3 9" id="KW-0812">Transmembrane</keyword>
<organism evidence="10 11">
    <name type="scientific">Psylliodes chrysocephalus</name>
    <dbReference type="NCBI Taxonomy" id="3402493"/>
    <lineage>
        <taxon>Eukaryota</taxon>
        <taxon>Metazoa</taxon>
        <taxon>Ecdysozoa</taxon>
        <taxon>Arthropoda</taxon>
        <taxon>Hexapoda</taxon>
        <taxon>Insecta</taxon>
        <taxon>Pterygota</taxon>
        <taxon>Neoptera</taxon>
        <taxon>Endopterygota</taxon>
        <taxon>Coleoptera</taxon>
        <taxon>Polyphaga</taxon>
        <taxon>Cucujiformia</taxon>
        <taxon>Chrysomeloidea</taxon>
        <taxon>Chrysomelidae</taxon>
        <taxon>Galerucinae</taxon>
        <taxon>Alticini</taxon>
        <taxon>Psylliodes</taxon>
    </lineage>
</organism>
<gene>
    <name evidence="10" type="ORF">PSYICH_LOCUS12492</name>
</gene>
<evidence type="ECO:0000313" key="10">
    <source>
        <dbReference type="EMBL" id="CAH1112253.1"/>
    </source>
</evidence>
<name>A0A9P0GKA4_9CUCU</name>
<dbReference type="GO" id="GO:0004984">
    <property type="term" value="F:olfactory receptor activity"/>
    <property type="evidence" value="ECO:0007669"/>
    <property type="project" value="InterPro"/>
</dbReference>
<keyword evidence="7" id="KW-0675">Receptor</keyword>
<dbReference type="AlphaFoldDB" id="A0A9P0GKA4"/>
<proteinExistence type="predicted"/>
<feature type="transmembrane region" description="Helical" evidence="9">
    <location>
        <begin position="34"/>
        <end position="52"/>
    </location>
</feature>
<keyword evidence="5 9" id="KW-1133">Transmembrane helix</keyword>
<dbReference type="InterPro" id="IPR004117">
    <property type="entry name" value="7tm6_olfct_rcpt"/>
</dbReference>
<evidence type="ECO:0000256" key="7">
    <source>
        <dbReference type="ARBA" id="ARBA00023170"/>
    </source>
</evidence>
<comment type="subcellular location">
    <subcellularLocation>
        <location evidence="1">Membrane</location>
        <topology evidence="1">Multi-pass membrane protein</topology>
    </subcellularLocation>
</comment>
<dbReference type="EMBL" id="OV651818">
    <property type="protein sequence ID" value="CAH1112253.1"/>
    <property type="molecule type" value="Genomic_DNA"/>
</dbReference>
<evidence type="ECO:0000313" key="11">
    <source>
        <dbReference type="Proteomes" id="UP001153636"/>
    </source>
</evidence>
<evidence type="ECO:0000256" key="5">
    <source>
        <dbReference type="ARBA" id="ARBA00022989"/>
    </source>
</evidence>
<accession>A0A9P0GKA4</accession>
<keyword evidence="8" id="KW-0807">Transducer</keyword>